<dbReference type="Proteomes" id="UP000178943">
    <property type="component" value="Unassembled WGS sequence"/>
</dbReference>
<comment type="caution">
    <text evidence="1">The sequence shown here is derived from an EMBL/GenBank/DDBJ whole genome shotgun (WGS) entry which is preliminary data.</text>
</comment>
<dbReference type="EMBL" id="MFGW01000180">
    <property type="protein sequence ID" value="OGF62365.1"/>
    <property type="molecule type" value="Genomic_DNA"/>
</dbReference>
<dbReference type="STRING" id="1817863.A2Y62_17095"/>
<evidence type="ECO:0000313" key="1">
    <source>
        <dbReference type="EMBL" id="OGF62365.1"/>
    </source>
</evidence>
<organism evidence="1 2">
    <name type="scientific">Candidatus Fischerbacteria bacterium RBG_13_37_8</name>
    <dbReference type="NCBI Taxonomy" id="1817863"/>
    <lineage>
        <taxon>Bacteria</taxon>
        <taxon>Candidatus Fischeribacteriota</taxon>
    </lineage>
</organism>
<proteinExistence type="predicted"/>
<gene>
    <name evidence="1" type="ORF">A2Y62_17095</name>
</gene>
<reference evidence="1 2" key="1">
    <citation type="journal article" date="2016" name="Nat. Commun.">
        <title>Thousands of microbial genomes shed light on interconnected biogeochemical processes in an aquifer system.</title>
        <authorList>
            <person name="Anantharaman K."/>
            <person name="Brown C.T."/>
            <person name="Hug L.A."/>
            <person name="Sharon I."/>
            <person name="Castelle C.J."/>
            <person name="Probst A.J."/>
            <person name="Thomas B.C."/>
            <person name="Singh A."/>
            <person name="Wilkins M.J."/>
            <person name="Karaoz U."/>
            <person name="Brodie E.L."/>
            <person name="Williams K.H."/>
            <person name="Hubbard S.S."/>
            <person name="Banfield J.F."/>
        </authorList>
    </citation>
    <scope>NUCLEOTIDE SEQUENCE [LARGE SCALE GENOMIC DNA]</scope>
</reference>
<dbReference type="SUPFAM" id="SSF53756">
    <property type="entry name" value="UDP-Glycosyltransferase/glycogen phosphorylase"/>
    <property type="match status" value="1"/>
</dbReference>
<dbReference type="Gene3D" id="3.40.50.2000">
    <property type="entry name" value="Glycogen Phosphorylase B"/>
    <property type="match status" value="1"/>
</dbReference>
<accession>A0A1F5VG18</accession>
<dbReference type="AlphaFoldDB" id="A0A1F5VG18"/>
<protein>
    <recommendedName>
        <fullName evidence="3">Glycosyl transferase family 1 domain-containing protein</fullName>
    </recommendedName>
</protein>
<name>A0A1F5VG18_9BACT</name>
<evidence type="ECO:0000313" key="2">
    <source>
        <dbReference type="Proteomes" id="UP000178943"/>
    </source>
</evidence>
<evidence type="ECO:0008006" key="3">
    <source>
        <dbReference type="Google" id="ProtNLM"/>
    </source>
</evidence>
<sequence>MKKINVLVLMQEPCPTIIKLIQGIKLLSDNRCNVVTISESVDFSSLWKKLGYDTALDSSVYHKKIGYLEKTLKYIFLHSAAWRKTLLEIEHNKNIDVIQTITPDYIPVLAKKYLKKPVFHHFREIQSIFPHYLLYPGFKRVFVPVKKYFLKKLEIHAIHSSDVVSCDSQMSLQVINTMAPGNKKKLVLKNAPLSQMLPESRKLKVSAQTHEKTIVYHGHINEGALDFIRQLCNRGLQLHIYPLVKNDKIKNELTQMKQNVFFHLHKSIEGYTNFIYELSQYDYGLIPPSYQYEKEIFFNTYLPCKIFDFMAAGLTILAGNYSQIKTFIEEQKAGFIINNPDDVLHILQKSYNSTVSPITIDDDIRTLISLYKQYI</sequence>